<name>A0A6A5XA07_9PLEO</name>
<feature type="region of interest" description="Disordered" evidence="1">
    <location>
        <begin position="423"/>
        <end position="483"/>
    </location>
</feature>
<protein>
    <submittedName>
        <fullName evidence="2">Uncharacterized protein</fullName>
    </submittedName>
</protein>
<evidence type="ECO:0000256" key="1">
    <source>
        <dbReference type="SAM" id="MobiDB-lite"/>
    </source>
</evidence>
<organism evidence="2 3">
    <name type="scientific">Aaosphaeria arxii CBS 175.79</name>
    <dbReference type="NCBI Taxonomy" id="1450172"/>
    <lineage>
        <taxon>Eukaryota</taxon>
        <taxon>Fungi</taxon>
        <taxon>Dikarya</taxon>
        <taxon>Ascomycota</taxon>
        <taxon>Pezizomycotina</taxon>
        <taxon>Dothideomycetes</taxon>
        <taxon>Pleosporomycetidae</taxon>
        <taxon>Pleosporales</taxon>
        <taxon>Pleosporales incertae sedis</taxon>
        <taxon>Aaosphaeria</taxon>
    </lineage>
</organism>
<evidence type="ECO:0000313" key="3">
    <source>
        <dbReference type="Proteomes" id="UP000799778"/>
    </source>
</evidence>
<sequence>MLKSTAFVSTSRIPVRKSQRLSLPVRVPNQSATPTPVKAAVIQDNTMTSLSGSTLTARQAARNSRLRPWAAPRVTGGSAPKPTTSTTSLPQQAGATSPKSKSVNDQKHTMSKQAVSRQATTVAPKSMPAKGKEEMKKHAMSKQAVPRQATTAAPKSVQLKVNDKKEEELRGNGSRRRMDTRTKGGKVGGTVEKKSVKLPGATARATPSRSARSARATHRSIPERPRSPPPTRPDPPTSSRAGRLIGPDALFPSNVDGTKACKKVRFCNQPTVHEVGYYLTKPDPNQPMPKVMPARKSRGCKRMMQATRNESGEVATITLDDKFLTRIKQVRGYLARQESAVGIQPSYGNDNFVVDLSPDTIRSSNIVKVNLETRMSQSLDFKVPFIPAEAGVAGEQEGYGVFGPCQFKAEWIETDEEDILDDLLLPDDDDSDDGEGAPGPCLLKAEWIETEEDVLDGLELPDDDDDDDEDDDDDAVVGTDEGVSGPCLLKAEWIETTEDNTLDGLELPELDSDNDTPESSDIEEEAGAEMDAAPKAPFKDQWIETAKDKTLDGLDFALFDGDIWISPSREKLYSEIINDPRFCHASMAVYRDLGVCPELGIWYQHWFHTTTWRIGGLYDYRHTGRLSDYTLDDFTTSRLHDFTTSIAIRPCDFTDWATPQRHYPGMDTIIGAKHNLCKSYNILIFKEH</sequence>
<feature type="compositionally biased region" description="Basic and acidic residues" evidence="1">
    <location>
        <begin position="161"/>
        <end position="182"/>
    </location>
</feature>
<accession>A0A6A5XA07</accession>
<feature type="compositionally biased region" description="Acidic residues" evidence="1">
    <location>
        <begin position="448"/>
        <end position="475"/>
    </location>
</feature>
<dbReference type="EMBL" id="ML978078">
    <property type="protein sequence ID" value="KAF2009594.1"/>
    <property type="molecule type" value="Genomic_DNA"/>
</dbReference>
<dbReference type="GeneID" id="54283651"/>
<proteinExistence type="predicted"/>
<dbReference type="AlphaFoldDB" id="A0A6A5XA07"/>
<feature type="compositionally biased region" description="Low complexity" evidence="1">
    <location>
        <begin position="201"/>
        <end position="214"/>
    </location>
</feature>
<feature type="compositionally biased region" description="Polar residues" evidence="1">
    <location>
        <begin position="111"/>
        <end position="123"/>
    </location>
</feature>
<feature type="compositionally biased region" description="Polar residues" evidence="1">
    <location>
        <begin position="81"/>
        <end position="101"/>
    </location>
</feature>
<keyword evidence="3" id="KW-1185">Reference proteome</keyword>
<reference evidence="2" key="1">
    <citation type="journal article" date="2020" name="Stud. Mycol.">
        <title>101 Dothideomycetes genomes: a test case for predicting lifestyles and emergence of pathogens.</title>
        <authorList>
            <person name="Haridas S."/>
            <person name="Albert R."/>
            <person name="Binder M."/>
            <person name="Bloem J."/>
            <person name="Labutti K."/>
            <person name="Salamov A."/>
            <person name="Andreopoulos B."/>
            <person name="Baker S."/>
            <person name="Barry K."/>
            <person name="Bills G."/>
            <person name="Bluhm B."/>
            <person name="Cannon C."/>
            <person name="Castanera R."/>
            <person name="Culley D."/>
            <person name="Daum C."/>
            <person name="Ezra D."/>
            <person name="Gonzalez J."/>
            <person name="Henrissat B."/>
            <person name="Kuo A."/>
            <person name="Liang C."/>
            <person name="Lipzen A."/>
            <person name="Lutzoni F."/>
            <person name="Magnuson J."/>
            <person name="Mondo S."/>
            <person name="Nolan M."/>
            <person name="Ohm R."/>
            <person name="Pangilinan J."/>
            <person name="Park H.-J."/>
            <person name="Ramirez L."/>
            <person name="Alfaro M."/>
            <person name="Sun H."/>
            <person name="Tritt A."/>
            <person name="Yoshinaga Y."/>
            <person name="Zwiers L.-H."/>
            <person name="Turgeon B."/>
            <person name="Goodwin S."/>
            <person name="Spatafora J."/>
            <person name="Crous P."/>
            <person name="Grigoriev I."/>
        </authorList>
    </citation>
    <scope>NUCLEOTIDE SEQUENCE</scope>
    <source>
        <strain evidence="2">CBS 175.79</strain>
    </source>
</reference>
<gene>
    <name evidence="2" type="ORF">BU24DRAFT_414902</name>
</gene>
<dbReference type="RefSeq" id="XP_033377933.1">
    <property type="nucleotide sequence ID" value="XM_033526254.1"/>
</dbReference>
<feature type="compositionally biased region" description="Acidic residues" evidence="1">
    <location>
        <begin position="504"/>
        <end position="528"/>
    </location>
</feature>
<dbReference type="Proteomes" id="UP000799778">
    <property type="component" value="Unassembled WGS sequence"/>
</dbReference>
<feature type="region of interest" description="Disordered" evidence="1">
    <location>
        <begin position="504"/>
        <end position="529"/>
    </location>
</feature>
<feature type="compositionally biased region" description="Pro residues" evidence="1">
    <location>
        <begin position="227"/>
        <end position="236"/>
    </location>
</feature>
<evidence type="ECO:0000313" key="2">
    <source>
        <dbReference type="EMBL" id="KAF2009594.1"/>
    </source>
</evidence>
<feature type="region of interest" description="Disordered" evidence="1">
    <location>
        <begin position="60"/>
        <end position="248"/>
    </location>
</feature>
<feature type="compositionally biased region" description="Acidic residues" evidence="1">
    <location>
        <begin position="423"/>
        <end position="435"/>
    </location>
</feature>